<dbReference type="Gene3D" id="3.30.450.40">
    <property type="match status" value="1"/>
</dbReference>
<dbReference type="EMBL" id="CP000884">
    <property type="protein sequence ID" value="ABX35905.1"/>
    <property type="molecule type" value="Genomic_DNA"/>
</dbReference>
<dbReference type="NCBIfam" id="TIGR00229">
    <property type="entry name" value="sensory_box"/>
    <property type="match status" value="2"/>
</dbReference>
<dbReference type="InterPro" id="IPR000014">
    <property type="entry name" value="PAS"/>
</dbReference>
<dbReference type="Pfam" id="PF00990">
    <property type="entry name" value="GGDEF"/>
    <property type="match status" value="1"/>
</dbReference>
<dbReference type="Pfam" id="PF13185">
    <property type="entry name" value="GAF_2"/>
    <property type="match status" value="1"/>
</dbReference>
<dbReference type="InterPro" id="IPR029016">
    <property type="entry name" value="GAF-like_dom_sf"/>
</dbReference>
<feature type="domain" description="EAL" evidence="4">
    <location>
        <begin position="676"/>
        <end position="930"/>
    </location>
</feature>
<feature type="domain" description="PAC" evidence="3">
    <location>
        <begin position="160"/>
        <end position="213"/>
    </location>
</feature>
<evidence type="ECO:0000313" key="6">
    <source>
        <dbReference type="EMBL" id="ABX35905.1"/>
    </source>
</evidence>
<dbReference type="STRING" id="398578.Daci_3267"/>
<dbReference type="PANTHER" id="PTHR44757:SF2">
    <property type="entry name" value="BIOFILM ARCHITECTURE MAINTENANCE PROTEIN MBAA"/>
    <property type="match status" value="1"/>
</dbReference>
<sequence>MVGPDGLKAGCTIKQESFSNHCNQRQHLPKSAIRRTIHGRTEGASAIRCGWTSSCCAGSVSFRNNQSSAQHPSGERTMFETRVAGTAGQQALWSTLDKAMALAEFTPEGRLMRANANYEAILGYPTSGAEGLLHSDLCTQAHADPDAYGRWRQRWGAGETISRVGEHRRRDGSTCWLEATYAPVLDTQGALSHVLCIATDITARVQADRRRQEHLRRLSLVADATDAAVVIADGNWTISYVNAGFTRMFGWSSEEVVGRAPIALLVPHASPEFTAAYRAELDAGKPVYREEILVGKDGERYWVSAQANPVMGPDGRLHTTVTVITDITEAKMHEVLQRRALEAMARDQPLTEVLDLVCREVERIAPDIAVSVLEVDDQSRLHPLAAPSLPASYSAALDGVPIGPNVGSCGAAAFHNRPVLVGDIATDPLWADFKHLILPLGYTACWSTPICGLQGGVAGTFAFYYRHFDRPGPDPFHQRLVEACTDLCALALEREQARRRIRQLAFYDGLTTLPNRSLLLAQAEQALSVASHEGHELAVVFIDLDRFKQVNDSLGHPAGDRLLCSVAQRIQAELRTGDIAGRLSGDEFVIVLPHCGGAQAAEVIERLQSALGEPCMIDDVSLASTASCGIAVFPADGRDMETLLHRADMAMYQAKSGGRGLYSFFSPEMNRLAQERLVLETALRDALRSGGLRLHYQPQLDLKDGRLYGVEALARWSHAEFGEISPARFIPLAEECGLIGELGTWALREACRQLGEWRSRGIDVPAMSVNLSPTSFHNLDLPRMIADTLEHNALKPQDLTLEITESLLLDTNPGTMRTLQAVHSQGVRLSMDDFGTGYSSLSYLRRLPVSELKLDRSFVADLENDEAAQALSNAILGIGRSLHLTVVAEGVETAAQNTILREQGYPVAQGYLFSRPLPAADLERWLQASSLQAGLATDVGSDVGSDV</sequence>
<evidence type="ECO:0000256" key="1">
    <source>
        <dbReference type="ARBA" id="ARBA00051114"/>
    </source>
</evidence>
<dbReference type="InterPro" id="IPR000160">
    <property type="entry name" value="GGDEF_dom"/>
</dbReference>
<dbReference type="FunFam" id="3.20.20.450:FF:000001">
    <property type="entry name" value="Cyclic di-GMP phosphodiesterase yahA"/>
    <property type="match status" value="1"/>
</dbReference>
<dbReference type="eggNOG" id="COG5001">
    <property type="taxonomic scope" value="Bacteria"/>
</dbReference>
<dbReference type="NCBIfam" id="TIGR00254">
    <property type="entry name" value="GGDEF"/>
    <property type="match status" value="1"/>
</dbReference>
<dbReference type="PROSITE" id="PS50113">
    <property type="entry name" value="PAC"/>
    <property type="match status" value="2"/>
</dbReference>
<feature type="domain" description="GGDEF" evidence="5">
    <location>
        <begin position="535"/>
        <end position="667"/>
    </location>
</feature>
<dbReference type="Gene3D" id="3.30.450.20">
    <property type="entry name" value="PAS domain"/>
    <property type="match status" value="2"/>
</dbReference>
<evidence type="ECO:0000259" key="4">
    <source>
        <dbReference type="PROSITE" id="PS50883"/>
    </source>
</evidence>
<dbReference type="KEGG" id="dac:Daci_3267"/>
<accession>A9BW89</accession>
<dbReference type="Gene3D" id="3.30.70.270">
    <property type="match status" value="1"/>
</dbReference>
<dbReference type="SMART" id="SM00052">
    <property type="entry name" value="EAL"/>
    <property type="match status" value="1"/>
</dbReference>
<dbReference type="InterPro" id="IPR035919">
    <property type="entry name" value="EAL_sf"/>
</dbReference>
<dbReference type="Proteomes" id="UP000000784">
    <property type="component" value="Chromosome"/>
</dbReference>
<dbReference type="SUPFAM" id="SSF55785">
    <property type="entry name" value="PYP-like sensor domain (PAS domain)"/>
    <property type="match status" value="2"/>
</dbReference>
<dbReference type="InterPro" id="IPR035965">
    <property type="entry name" value="PAS-like_dom_sf"/>
</dbReference>
<dbReference type="InterPro" id="IPR001633">
    <property type="entry name" value="EAL_dom"/>
</dbReference>
<dbReference type="CDD" id="cd01948">
    <property type="entry name" value="EAL"/>
    <property type="match status" value="1"/>
</dbReference>
<dbReference type="Pfam" id="PF00563">
    <property type="entry name" value="EAL"/>
    <property type="match status" value="1"/>
</dbReference>
<feature type="domain" description="PAS" evidence="2">
    <location>
        <begin position="214"/>
        <end position="284"/>
    </location>
</feature>
<dbReference type="CDD" id="cd01949">
    <property type="entry name" value="GGDEF"/>
    <property type="match status" value="1"/>
</dbReference>
<dbReference type="SUPFAM" id="SSF55073">
    <property type="entry name" value="Nucleotide cyclase"/>
    <property type="match status" value="1"/>
</dbReference>
<dbReference type="InterPro" id="IPR013656">
    <property type="entry name" value="PAS_4"/>
</dbReference>
<dbReference type="AlphaFoldDB" id="A9BW89"/>
<dbReference type="SMART" id="SM00065">
    <property type="entry name" value="GAF"/>
    <property type="match status" value="1"/>
</dbReference>
<dbReference type="eggNOG" id="COG2202">
    <property type="taxonomic scope" value="Bacteria"/>
</dbReference>
<dbReference type="SMART" id="SM00086">
    <property type="entry name" value="PAC"/>
    <property type="match status" value="2"/>
</dbReference>
<dbReference type="SUPFAM" id="SSF55781">
    <property type="entry name" value="GAF domain-like"/>
    <property type="match status" value="1"/>
</dbReference>
<dbReference type="InterPro" id="IPR013767">
    <property type="entry name" value="PAS_fold"/>
</dbReference>
<gene>
    <name evidence="6" type="ordered locus">Daci_3267</name>
</gene>
<dbReference type="GO" id="GO:0071111">
    <property type="term" value="F:cyclic-guanylate-specific phosphodiesterase activity"/>
    <property type="evidence" value="ECO:0007669"/>
    <property type="project" value="UniProtKB-EC"/>
</dbReference>
<dbReference type="PROSITE" id="PS50887">
    <property type="entry name" value="GGDEF"/>
    <property type="match status" value="1"/>
</dbReference>
<dbReference type="PANTHER" id="PTHR44757">
    <property type="entry name" value="DIGUANYLATE CYCLASE DGCP"/>
    <property type="match status" value="1"/>
</dbReference>
<dbReference type="InterPro" id="IPR052155">
    <property type="entry name" value="Biofilm_reg_signaling"/>
</dbReference>
<reference evidence="7" key="2">
    <citation type="submission" date="2007-11" db="EMBL/GenBank/DDBJ databases">
        <title>Complete sequence of Delftia acidovorans DSM 14801 / SPH-1.</title>
        <authorList>
            <person name="Copeland A."/>
            <person name="Lucas S."/>
            <person name="Lapidus A."/>
            <person name="Barry K."/>
            <person name="Glavina del Rio T."/>
            <person name="Dalin E."/>
            <person name="Tice H."/>
            <person name="Pitluck S."/>
            <person name="Lowry S."/>
            <person name="Clum A."/>
            <person name="Schmutz J."/>
            <person name="Larimer F."/>
            <person name="Land M."/>
            <person name="Hauser L."/>
            <person name="Kyrpides N."/>
            <person name="Kim E."/>
            <person name="Schleheck D."/>
            <person name="Richardson P."/>
        </authorList>
    </citation>
    <scope>NUCLEOTIDE SEQUENCE [LARGE SCALE GENOMIC DNA]</scope>
    <source>
        <strain evidence="7">DSM 14801 / SPH-1</strain>
    </source>
</reference>
<evidence type="ECO:0000259" key="2">
    <source>
        <dbReference type="PROSITE" id="PS50112"/>
    </source>
</evidence>
<organism evidence="6 7">
    <name type="scientific">Delftia acidovorans (strain DSM 14801 / SPH-1)</name>
    <dbReference type="NCBI Taxonomy" id="398578"/>
    <lineage>
        <taxon>Bacteria</taxon>
        <taxon>Pseudomonadati</taxon>
        <taxon>Pseudomonadota</taxon>
        <taxon>Betaproteobacteria</taxon>
        <taxon>Burkholderiales</taxon>
        <taxon>Comamonadaceae</taxon>
        <taxon>Delftia</taxon>
    </lineage>
</organism>
<dbReference type="CDD" id="cd00130">
    <property type="entry name" value="PAS"/>
    <property type="match status" value="2"/>
</dbReference>
<dbReference type="InterPro" id="IPR043128">
    <property type="entry name" value="Rev_trsase/Diguanyl_cyclase"/>
</dbReference>
<dbReference type="Gene3D" id="3.20.20.450">
    <property type="entry name" value="EAL domain"/>
    <property type="match status" value="1"/>
</dbReference>
<proteinExistence type="predicted"/>
<dbReference type="InterPro" id="IPR029787">
    <property type="entry name" value="Nucleotide_cyclase"/>
</dbReference>
<evidence type="ECO:0000313" key="7">
    <source>
        <dbReference type="Proteomes" id="UP000000784"/>
    </source>
</evidence>
<feature type="domain" description="PAC" evidence="3">
    <location>
        <begin position="287"/>
        <end position="339"/>
    </location>
</feature>
<dbReference type="SUPFAM" id="SSF141868">
    <property type="entry name" value="EAL domain-like"/>
    <property type="match status" value="1"/>
</dbReference>
<dbReference type="PROSITE" id="PS50883">
    <property type="entry name" value="EAL"/>
    <property type="match status" value="1"/>
</dbReference>
<comment type="catalytic activity">
    <reaction evidence="1">
        <text>3',3'-c-di-GMP + H2O = 5'-phosphoguanylyl(3'-&gt;5')guanosine + H(+)</text>
        <dbReference type="Rhea" id="RHEA:24902"/>
        <dbReference type="ChEBI" id="CHEBI:15377"/>
        <dbReference type="ChEBI" id="CHEBI:15378"/>
        <dbReference type="ChEBI" id="CHEBI:58754"/>
        <dbReference type="ChEBI" id="CHEBI:58805"/>
        <dbReference type="EC" id="3.1.4.52"/>
    </reaction>
    <physiologicalReaction direction="left-to-right" evidence="1">
        <dbReference type="Rhea" id="RHEA:24903"/>
    </physiologicalReaction>
</comment>
<dbReference type="HOGENOM" id="CLU_000445_70_20_4"/>
<keyword evidence="7" id="KW-1185">Reference proteome</keyword>
<dbReference type="PIRSF" id="PIRSF005925">
    <property type="entry name" value="Dos"/>
    <property type="match status" value="1"/>
</dbReference>
<dbReference type="InterPro" id="IPR001610">
    <property type="entry name" value="PAC"/>
</dbReference>
<dbReference type="InterPro" id="IPR000700">
    <property type="entry name" value="PAS-assoc_C"/>
</dbReference>
<dbReference type="Pfam" id="PF00989">
    <property type="entry name" value="PAS"/>
    <property type="match status" value="1"/>
</dbReference>
<dbReference type="PROSITE" id="PS50112">
    <property type="entry name" value="PAS"/>
    <property type="match status" value="1"/>
</dbReference>
<dbReference type="SMART" id="SM00091">
    <property type="entry name" value="PAS"/>
    <property type="match status" value="1"/>
</dbReference>
<dbReference type="Pfam" id="PF08448">
    <property type="entry name" value="PAS_4"/>
    <property type="match status" value="1"/>
</dbReference>
<dbReference type="InterPro" id="IPR003018">
    <property type="entry name" value="GAF"/>
</dbReference>
<dbReference type="FunFam" id="3.30.70.270:FF:000001">
    <property type="entry name" value="Diguanylate cyclase domain protein"/>
    <property type="match status" value="1"/>
</dbReference>
<dbReference type="SMART" id="SM00267">
    <property type="entry name" value="GGDEF"/>
    <property type="match status" value="1"/>
</dbReference>
<evidence type="ECO:0000259" key="5">
    <source>
        <dbReference type="PROSITE" id="PS50887"/>
    </source>
</evidence>
<name>A9BW89_DELAS</name>
<dbReference type="GO" id="GO:0071732">
    <property type="term" value="P:cellular response to nitric oxide"/>
    <property type="evidence" value="ECO:0007669"/>
    <property type="project" value="UniProtKB-ARBA"/>
</dbReference>
<protein>
    <submittedName>
        <fullName evidence="6">Diguanylate cyclase/phosphodiesterase with PAS/PAC and GAF sensor(S)</fullName>
    </submittedName>
</protein>
<dbReference type="InterPro" id="IPR012226">
    <property type="entry name" value="Diguanyl_cyclase/Pdiesterase"/>
</dbReference>
<reference evidence="6 7" key="1">
    <citation type="journal article" date="2004" name="Appl. Environ. Microbiol.">
        <title>Mineralization of individual congeners of linear alkylbenzenesulfonate by defined pairs of heterotrophic bacteria.</title>
        <authorList>
            <person name="Schleheck D."/>
            <person name="Knepper T.P."/>
            <person name="Fischer K."/>
            <person name="Cook A.M."/>
        </authorList>
    </citation>
    <scope>NUCLEOTIDE SEQUENCE [LARGE SCALE GENOMIC DNA]</scope>
    <source>
        <strain evidence="7">DSM 14801 / SPH-1</strain>
    </source>
</reference>
<evidence type="ECO:0000259" key="3">
    <source>
        <dbReference type="PROSITE" id="PS50113"/>
    </source>
</evidence>
<dbReference type="GO" id="GO:0006355">
    <property type="term" value="P:regulation of DNA-templated transcription"/>
    <property type="evidence" value="ECO:0007669"/>
    <property type="project" value="InterPro"/>
</dbReference>